<evidence type="ECO:0000256" key="1">
    <source>
        <dbReference type="ARBA" id="ARBA00004141"/>
    </source>
</evidence>
<comment type="caution">
    <text evidence="8">The sequence shown here is derived from an EMBL/GenBank/DDBJ whole genome shotgun (WGS) entry which is preliminary data.</text>
</comment>
<feature type="domain" description="Rhodopsin" evidence="7">
    <location>
        <begin position="74"/>
        <end position="308"/>
    </location>
</feature>
<dbReference type="Proteomes" id="UP000738349">
    <property type="component" value="Unassembled WGS sequence"/>
</dbReference>
<feature type="transmembrane region" description="Helical" evidence="6">
    <location>
        <begin position="90"/>
        <end position="112"/>
    </location>
</feature>
<dbReference type="AlphaFoldDB" id="A0A9P9F9N6"/>
<dbReference type="OrthoDB" id="5273647at2759"/>
<keyword evidence="9" id="KW-1185">Reference proteome</keyword>
<evidence type="ECO:0000313" key="9">
    <source>
        <dbReference type="Proteomes" id="UP000738349"/>
    </source>
</evidence>
<evidence type="ECO:0000259" key="7">
    <source>
        <dbReference type="Pfam" id="PF20684"/>
    </source>
</evidence>
<dbReference type="Pfam" id="PF20684">
    <property type="entry name" value="Fung_rhodopsin"/>
    <property type="match status" value="1"/>
</dbReference>
<reference evidence="8" key="1">
    <citation type="journal article" date="2021" name="Nat. Commun.">
        <title>Genetic determinants of endophytism in the Arabidopsis root mycobiome.</title>
        <authorList>
            <person name="Mesny F."/>
            <person name="Miyauchi S."/>
            <person name="Thiergart T."/>
            <person name="Pickel B."/>
            <person name="Atanasova L."/>
            <person name="Karlsson M."/>
            <person name="Huettel B."/>
            <person name="Barry K.W."/>
            <person name="Haridas S."/>
            <person name="Chen C."/>
            <person name="Bauer D."/>
            <person name="Andreopoulos W."/>
            <person name="Pangilinan J."/>
            <person name="LaButti K."/>
            <person name="Riley R."/>
            <person name="Lipzen A."/>
            <person name="Clum A."/>
            <person name="Drula E."/>
            <person name="Henrissat B."/>
            <person name="Kohler A."/>
            <person name="Grigoriev I.V."/>
            <person name="Martin F.M."/>
            <person name="Hacquard S."/>
        </authorList>
    </citation>
    <scope>NUCLEOTIDE SEQUENCE</scope>
    <source>
        <strain evidence="8">MPI-CAGE-AT-0147</strain>
    </source>
</reference>
<organism evidence="8 9">
    <name type="scientific">Dactylonectria macrodidyma</name>
    <dbReference type="NCBI Taxonomy" id="307937"/>
    <lineage>
        <taxon>Eukaryota</taxon>
        <taxon>Fungi</taxon>
        <taxon>Dikarya</taxon>
        <taxon>Ascomycota</taxon>
        <taxon>Pezizomycotina</taxon>
        <taxon>Sordariomycetes</taxon>
        <taxon>Hypocreomycetidae</taxon>
        <taxon>Hypocreales</taxon>
        <taxon>Nectriaceae</taxon>
        <taxon>Dactylonectria</taxon>
    </lineage>
</organism>
<feature type="transmembrane region" description="Helical" evidence="6">
    <location>
        <begin position="170"/>
        <end position="197"/>
    </location>
</feature>
<feature type="transmembrane region" description="Helical" evidence="6">
    <location>
        <begin position="288"/>
        <end position="309"/>
    </location>
</feature>
<feature type="transmembrane region" description="Helical" evidence="6">
    <location>
        <begin position="250"/>
        <end position="268"/>
    </location>
</feature>
<evidence type="ECO:0000256" key="6">
    <source>
        <dbReference type="SAM" id="Phobius"/>
    </source>
</evidence>
<dbReference type="InterPro" id="IPR049326">
    <property type="entry name" value="Rhodopsin_dom_fungi"/>
</dbReference>
<feature type="transmembrane region" description="Helical" evidence="6">
    <location>
        <begin position="139"/>
        <end position="158"/>
    </location>
</feature>
<comment type="similarity">
    <text evidence="5">Belongs to the SAT4 family.</text>
</comment>
<feature type="transmembrane region" description="Helical" evidence="6">
    <location>
        <begin position="57"/>
        <end position="78"/>
    </location>
</feature>
<evidence type="ECO:0000256" key="2">
    <source>
        <dbReference type="ARBA" id="ARBA00022692"/>
    </source>
</evidence>
<feature type="non-terminal residue" evidence="8">
    <location>
        <position position="1"/>
    </location>
</feature>
<comment type="subcellular location">
    <subcellularLocation>
        <location evidence="1">Membrane</location>
        <topology evidence="1">Multi-pass membrane protein</topology>
    </subcellularLocation>
</comment>
<evidence type="ECO:0000256" key="4">
    <source>
        <dbReference type="ARBA" id="ARBA00023136"/>
    </source>
</evidence>
<sequence>APFLRKPCVALVLLVDIPIEVSCLSLILDLSSFKAAIMGWVQNATSAINAKSQFPTIITVCVLLSVLSSIVVLARIYVRFRARGLAYDDHMSVLSMIFAILYSILCIAQTRYGLGLPIALRPDENLIKYTRVNFAGRPIYQLGISFFKIALLISYLRLLSGTDHRTYRGIVWFTIGAVFLSHLGCALCLILACKPITKSWNPLQDGTCLPAGPSFTAYAVVTIVADVVVALLPLPVLLKLEIRLAKKVGLVTIFGLGLFTTICSIMRYRQIDRIQNGDGNSTMLVMWGTIEFNVGNMVSSLPFLAPIFFKKARQYRSKHSDEYGAPSGKSRSRGMKSDHYKLKDMSHGKNTAAFDSATKASRSGSEENILQGNDGIIKSVAYTVQVEDDNGEPSTCNSVGSRCT</sequence>
<name>A0A9P9F9N6_9HYPO</name>
<dbReference type="PANTHER" id="PTHR33048">
    <property type="entry name" value="PTH11-LIKE INTEGRAL MEMBRANE PROTEIN (AFU_ORTHOLOGUE AFUA_5G11245)"/>
    <property type="match status" value="1"/>
</dbReference>
<dbReference type="EMBL" id="JAGMUV010000005">
    <property type="protein sequence ID" value="KAH7155983.1"/>
    <property type="molecule type" value="Genomic_DNA"/>
</dbReference>
<evidence type="ECO:0000256" key="5">
    <source>
        <dbReference type="ARBA" id="ARBA00038359"/>
    </source>
</evidence>
<accession>A0A9P9F9N6</accession>
<keyword evidence="4 6" id="KW-0472">Membrane</keyword>
<evidence type="ECO:0000256" key="3">
    <source>
        <dbReference type="ARBA" id="ARBA00022989"/>
    </source>
</evidence>
<feature type="transmembrane region" description="Helical" evidence="6">
    <location>
        <begin position="217"/>
        <end position="238"/>
    </location>
</feature>
<keyword evidence="3 6" id="KW-1133">Transmembrane helix</keyword>
<dbReference type="GO" id="GO:0016020">
    <property type="term" value="C:membrane"/>
    <property type="evidence" value="ECO:0007669"/>
    <property type="project" value="UniProtKB-SubCell"/>
</dbReference>
<evidence type="ECO:0000313" key="8">
    <source>
        <dbReference type="EMBL" id="KAH7155983.1"/>
    </source>
</evidence>
<proteinExistence type="inferred from homology"/>
<dbReference type="InterPro" id="IPR052337">
    <property type="entry name" value="SAT4-like"/>
</dbReference>
<protein>
    <recommendedName>
        <fullName evidence="7">Rhodopsin domain-containing protein</fullName>
    </recommendedName>
</protein>
<dbReference type="PANTHER" id="PTHR33048:SF146">
    <property type="entry name" value="INTEGRAL MEMBRANE PROTEIN"/>
    <property type="match status" value="1"/>
</dbReference>
<gene>
    <name evidence="8" type="ORF">EDB81DRAFT_927881</name>
</gene>
<keyword evidence="2 6" id="KW-0812">Transmembrane</keyword>